<reference evidence="1 2" key="1">
    <citation type="submission" date="2017-04" db="EMBL/GenBank/DDBJ databases">
        <title>The genome sequence of Parageobacillus galactosidasius DSM 18751.</title>
        <authorList>
            <person name="Ramaloko W.T."/>
            <person name="Koen N."/>
            <person name="Polliack S."/>
            <person name="Aliyu H."/>
            <person name="Lebre P."/>
            <person name="Mohr T."/>
            <person name="Oswald F."/>
            <person name="Zwick M."/>
            <person name="Neumann A."/>
            <person name="Syldatk C."/>
            <person name="Cowan D."/>
            <person name="De Maayer P."/>
        </authorList>
    </citation>
    <scope>NUCLEOTIDE SEQUENCE [LARGE SCALE GENOMIC DNA]</scope>
    <source>
        <strain evidence="1 2">DSM 18751</strain>
    </source>
</reference>
<proteinExistence type="predicted"/>
<sequence length="122" mass="14477">MGLVSSDQINVIFYDSETGKELLVGQTEEIEVVTNCEGEQKPMYELLLNSISGSIDINIKKPLYDFDELVCLLFGENHWLYKEIDRLTKIRNRTKNKRIKKKLEKRMFTEIFKEWKRLCLQN</sequence>
<gene>
    <name evidence="1" type="ORF">B9L23_08100</name>
</gene>
<dbReference type="AlphaFoldDB" id="A0A226QS06"/>
<protein>
    <submittedName>
        <fullName evidence="1">Uncharacterized protein</fullName>
    </submittedName>
</protein>
<evidence type="ECO:0000313" key="1">
    <source>
        <dbReference type="EMBL" id="OXB94814.1"/>
    </source>
</evidence>
<organism evidence="1 2">
    <name type="scientific">Parageobacillus galactosidasius</name>
    <dbReference type="NCBI Taxonomy" id="883812"/>
    <lineage>
        <taxon>Bacteria</taxon>
        <taxon>Bacillati</taxon>
        <taxon>Bacillota</taxon>
        <taxon>Bacilli</taxon>
        <taxon>Bacillales</taxon>
        <taxon>Anoxybacillaceae</taxon>
        <taxon>Parageobacillus</taxon>
    </lineage>
</organism>
<evidence type="ECO:0000313" key="2">
    <source>
        <dbReference type="Proteomes" id="UP000198394"/>
    </source>
</evidence>
<accession>A0A226QS06</accession>
<dbReference type="EMBL" id="NDYL01000001">
    <property type="protein sequence ID" value="OXB94814.1"/>
    <property type="molecule type" value="Genomic_DNA"/>
</dbReference>
<name>A0A226QS06_9BACL</name>
<dbReference type="Proteomes" id="UP000198394">
    <property type="component" value="Unassembled WGS sequence"/>
</dbReference>
<dbReference type="RefSeq" id="WP_089097267.1">
    <property type="nucleotide sequence ID" value="NZ_NDYL01000001.1"/>
</dbReference>
<comment type="caution">
    <text evidence="1">The sequence shown here is derived from an EMBL/GenBank/DDBJ whole genome shotgun (WGS) entry which is preliminary data.</text>
</comment>
<keyword evidence="2" id="KW-1185">Reference proteome</keyword>